<evidence type="ECO:0000259" key="7">
    <source>
        <dbReference type="PROSITE" id="PS51136"/>
    </source>
</evidence>
<dbReference type="InterPro" id="IPR013136">
    <property type="entry name" value="WSTF_Acf1_Cbp146"/>
</dbReference>
<accession>A0AAN7VFC2</accession>
<dbReference type="InterPro" id="IPR047171">
    <property type="entry name" value="BAZ1A"/>
</dbReference>
<evidence type="ECO:0000256" key="1">
    <source>
        <dbReference type="ARBA" id="ARBA00004123"/>
    </source>
</evidence>
<dbReference type="GO" id="GO:0008623">
    <property type="term" value="C:CHRAC"/>
    <property type="evidence" value="ECO:0007669"/>
    <property type="project" value="TreeGrafter"/>
</dbReference>
<evidence type="ECO:0000256" key="3">
    <source>
        <dbReference type="ARBA" id="ARBA00023242"/>
    </source>
</evidence>
<organism evidence="8 9">
    <name type="scientific">Pyrocoelia pectoralis</name>
    <dbReference type="NCBI Taxonomy" id="417401"/>
    <lineage>
        <taxon>Eukaryota</taxon>
        <taxon>Metazoa</taxon>
        <taxon>Ecdysozoa</taxon>
        <taxon>Arthropoda</taxon>
        <taxon>Hexapoda</taxon>
        <taxon>Insecta</taxon>
        <taxon>Pterygota</taxon>
        <taxon>Neoptera</taxon>
        <taxon>Endopterygota</taxon>
        <taxon>Coleoptera</taxon>
        <taxon>Polyphaga</taxon>
        <taxon>Elateriformia</taxon>
        <taxon>Elateroidea</taxon>
        <taxon>Lampyridae</taxon>
        <taxon>Lampyrinae</taxon>
        <taxon>Pyrocoelia</taxon>
    </lineage>
</organism>
<dbReference type="GO" id="GO:0006355">
    <property type="term" value="P:regulation of DNA-templated transcription"/>
    <property type="evidence" value="ECO:0007669"/>
    <property type="project" value="TreeGrafter"/>
</dbReference>
<dbReference type="Proteomes" id="UP001329430">
    <property type="component" value="Chromosome 2"/>
</dbReference>
<evidence type="ECO:0000313" key="8">
    <source>
        <dbReference type="EMBL" id="KAK5647560.1"/>
    </source>
</evidence>
<keyword evidence="3 4" id="KW-0539">Nucleus</keyword>
<dbReference type="Pfam" id="PF10537">
    <property type="entry name" value="WAC_Acf1_DNA_bd"/>
    <property type="match status" value="1"/>
</dbReference>
<dbReference type="PANTHER" id="PTHR46510:SF1">
    <property type="entry name" value="BROMODOMAIN ADJACENT TO ZINC FINGER DOMAIN PROTEIN 1A"/>
    <property type="match status" value="1"/>
</dbReference>
<keyword evidence="2 5" id="KW-0175">Coiled coil</keyword>
<dbReference type="GO" id="GO:0003677">
    <property type="term" value="F:DNA binding"/>
    <property type="evidence" value="ECO:0007669"/>
    <property type="project" value="TreeGrafter"/>
</dbReference>
<sequence length="624" mass="72922">MPLLKDKQFEKAPLPNGLLQDEEVFHCVITNEIFRDYDEFCQRIILCNSMVWTCEYTEKTGLTYLEAVESEKQAQESLKDLSTELRVAVLFLASKTHRNSLTEMVDDVYTYMKDRFFIGENVEASFTNNKWKESHVLQVIAPTEKQLKVSPKNGHANDKHFYPPSSLYSYEVEQLDAEDKDSTHIMIVKTDQIKRKRKLTRDKIKFFLKQYITQNDNFVYVIKEQILHTFAISTMNFNQIFDGPLPNFGFSKQKNKKQKFITEFLTDNQNGVLLEKLGELRKQEETNKQEKLAEKLKQKEENLKISALLKEWYVPKEDLVLEDHKMLPVPAPVQSIVPEQYIGDMIAVLEFSHTLSKFVRTKSYFPNELTFDLIERALTQKELNGPLTDIIQMFLVTIFDLQNMEKPIVYTRVDSSGDEKVKDVNGNISLTEATYLAAKATSWSQEHHGIPLNKLPLYSLTTTEILRLHLLSSGARLTDYASRMRFQVRGGYTSEDDPALQLRLKYPHIIRALAFHNINNLPIGDKLKIIHCLMNQILTYSNVRDQIEDNLEKSRQAKFDLKLHPTVERKLEQEYNADKAKIISMDINVTWNLEKLDKEYEKKRNQNVRELKVYKKWHQNIKIC</sequence>
<evidence type="ECO:0000256" key="5">
    <source>
        <dbReference type="SAM" id="Coils"/>
    </source>
</evidence>
<feature type="domain" description="DDT" evidence="6">
    <location>
        <begin position="339"/>
        <end position="404"/>
    </location>
</feature>
<dbReference type="GO" id="GO:0031445">
    <property type="term" value="P:regulation of heterochromatin formation"/>
    <property type="evidence" value="ECO:0007669"/>
    <property type="project" value="TreeGrafter"/>
</dbReference>
<dbReference type="Pfam" id="PF15612">
    <property type="entry name" value="WHIM1"/>
    <property type="match status" value="1"/>
</dbReference>
<evidence type="ECO:0008006" key="10">
    <source>
        <dbReference type="Google" id="ProtNLM"/>
    </source>
</evidence>
<dbReference type="InterPro" id="IPR028942">
    <property type="entry name" value="WHIM1_dom"/>
</dbReference>
<dbReference type="AlphaFoldDB" id="A0AAN7VFC2"/>
<gene>
    <name evidence="8" type="ORF">RI129_002452</name>
</gene>
<dbReference type="PROSITE" id="PS50827">
    <property type="entry name" value="DDT"/>
    <property type="match status" value="1"/>
</dbReference>
<protein>
    <recommendedName>
        <fullName evidence="10">WAC domain-containing protein</fullName>
    </recommendedName>
</protein>
<dbReference type="PROSITE" id="PS51136">
    <property type="entry name" value="WAC"/>
    <property type="match status" value="1"/>
</dbReference>
<comment type="subcellular location">
    <subcellularLocation>
        <location evidence="1 4">Nucleus</location>
    </subcellularLocation>
</comment>
<dbReference type="InterPro" id="IPR018501">
    <property type="entry name" value="DDT_dom"/>
</dbReference>
<dbReference type="GO" id="GO:0045740">
    <property type="term" value="P:positive regulation of DNA replication"/>
    <property type="evidence" value="ECO:0007669"/>
    <property type="project" value="TreeGrafter"/>
</dbReference>
<feature type="domain" description="WAC" evidence="7">
    <location>
        <begin position="22"/>
        <end position="130"/>
    </location>
</feature>
<reference evidence="8 9" key="1">
    <citation type="journal article" date="2024" name="Insects">
        <title>An Improved Chromosome-Level Genome Assembly of the Firefly Pyrocoelia pectoralis.</title>
        <authorList>
            <person name="Fu X."/>
            <person name="Meyer-Rochow V.B."/>
            <person name="Ballantyne L."/>
            <person name="Zhu X."/>
        </authorList>
    </citation>
    <scope>NUCLEOTIDE SEQUENCE [LARGE SCALE GENOMIC DNA]</scope>
    <source>
        <strain evidence="8">XCY_ONT2</strain>
    </source>
</reference>
<evidence type="ECO:0000256" key="4">
    <source>
        <dbReference type="PROSITE-ProRule" id="PRU00475"/>
    </source>
</evidence>
<evidence type="ECO:0000259" key="6">
    <source>
        <dbReference type="PROSITE" id="PS50827"/>
    </source>
</evidence>
<feature type="coiled-coil region" evidence="5">
    <location>
        <begin position="274"/>
        <end position="302"/>
    </location>
</feature>
<evidence type="ECO:0000256" key="2">
    <source>
        <dbReference type="ARBA" id="ARBA00023054"/>
    </source>
</evidence>
<dbReference type="GO" id="GO:0000228">
    <property type="term" value="C:nuclear chromosome"/>
    <property type="evidence" value="ECO:0007669"/>
    <property type="project" value="TreeGrafter"/>
</dbReference>
<dbReference type="PANTHER" id="PTHR46510">
    <property type="entry name" value="BROMODOMAIN ADJACENT TO ZINC FINGER DOMAIN PROTEIN 1A"/>
    <property type="match status" value="1"/>
</dbReference>
<proteinExistence type="predicted"/>
<comment type="caution">
    <text evidence="8">The sequence shown here is derived from an EMBL/GenBank/DDBJ whole genome shotgun (WGS) entry which is preliminary data.</text>
</comment>
<keyword evidence="9" id="KW-1185">Reference proteome</keyword>
<dbReference type="GO" id="GO:0006338">
    <property type="term" value="P:chromatin remodeling"/>
    <property type="evidence" value="ECO:0007669"/>
    <property type="project" value="InterPro"/>
</dbReference>
<name>A0AAN7VFC2_9COLE</name>
<evidence type="ECO:0000313" key="9">
    <source>
        <dbReference type="Proteomes" id="UP001329430"/>
    </source>
</evidence>
<dbReference type="EMBL" id="JAVRBK010000002">
    <property type="protein sequence ID" value="KAK5647560.1"/>
    <property type="molecule type" value="Genomic_DNA"/>
</dbReference>